<keyword evidence="2" id="KW-1185">Reference proteome</keyword>
<dbReference type="OrthoDB" id="59767at2759"/>
<dbReference type="EMBL" id="JNBR01000100">
    <property type="protein sequence ID" value="OQR97599.1"/>
    <property type="molecule type" value="Genomic_DNA"/>
</dbReference>
<evidence type="ECO:0000313" key="1">
    <source>
        <dbReference type="EMBL" id="OQR97599.1"/>
    </source>
</evidence>
<sequence>MDAQTLLLLRLRVRGADVGYCLPTGEFLFATKDCARYFFDADDASVLYGQSIFTFVSPLDAQRLHQYVYDVQATLLHALESDADDLSALLAKEAPFLGTLDGTDTHVRVDVTATPLTFRLQRCVDAVTSPEITRRFSDESVFVIDEHEYQSIIANGAYRVGADDGDTDGPNSPMCIGDDSPCIPIERGSDASLADFAFDFQADWAPNEMALDVGLEAAETAAISPVAVSQF</sequence>
<reference evidence="1 2" key="1">
    <citation type="journal article" date="2014" name="Genome Biol. Evol.">
        <title>The secreted proteins of Achlya hypogyna and Thraustotheca clavata identify the ancestral oomycete secretome and reveal gene acquisitions by horizontal gene transfer.</title>
        <authorList>
            <person name="Misner I."/>
            <person name="Blouin N."/>
            <person name="Leonard G."/>
            <person name="Richards T.A."/>
            <person name="Lane C.E."/>
        </authorList>
    </citation>
    <scope>NUCLEOTIDE SEQUENCE [LARGE SCALE GENOMIC DNA]</scope>
    <source>
        <strain evidence="1 2">ATCC 48635</strain>
    </source>
</reference>
<accession>A0A1V9ZHY7</accession>
<name>A0A1V9ZHY7_ACHHY</name>
<organism evidence="1 2">
    <name type="scientific">Achlya hypogyna</name>
    <name type="common">Oomycete</name>
    <name type="synonym">Protoachlya hypogyna</name>
    <dbReference type="NCBI Taxonomy" id="1202772"/>
    <lineage>
        <taxon>Eukaryota</taxon>
        <taxon>Sar</taxon>
        <taxon>Stramenopiles</taxon>
        <taxon>Oomycota</taxon>
        <taxon>Saprolegniomycetes</taxon>
        <taxon>Saprolegniales</taxon>
        <taxon>Achlyaceae</taxon>
        <taxon>Achlya</taxon>
    </lineage>
</organism>
<comment type="caution">
    <text evidence="1">The sequence shown here is derived from an EMBL/GenBank/DDBJ whole genome shotgun (WGS) entry which is preliminary data.</text>
</comment>
<protein>
    <submittedName>
        <fullName evidence="1">Uncharacterized protein</fullName>
    </submittedName>
</protein>
<dbReference type="Proteomes" id="UP000243579">
    <property type="component" value="Unassembled WGS sequence"/>
</dbReference>
<proteinExistence type="predicted"/>
<dbReference type="STRING" id="1202772.A0A1V9ZHY7"/>
<evidence type="ECO:0000313" key="2">
    <source>
        <dbReference type="Proteomes" id="UP000243579"/>
    </source>
</evidence>
<dbReference type="AlphaFoldDB" id="A0A1V9ZHY7"/>
<gene>
    <name evidence="1" type="ORF">ACHHYP_10168</name>
</gene>